<accession>A0A9D1VSV8</accession>
<dbReference type="Gene3D" id="2.160.20.10">
    <property type="entry name" value="Single-stranded right-handed beta-helix, Pectin lyase-like"/>
    <property type="match status" value="1"/>
</dbReference>
<name>A0A9D1VSV8_9BACT</name>
<protein>
    <recommendedName>
        <fullName evidence="4">Right handed beta helix domain-containing protein</fullName>
    </recommendedName>
</protein>
<dbReference type="SUPFAM" id="SSF51126">
    <property type="entry name" value="Pectin lyase-like"/>
    <property type="match status" value="1"/>
</dbReference>
<evidence type="ECO:0000313" key="3">
    <source>
        <dbReference type="Proteomes" id="UP000824246"/>
    </source>
</evidence>
<dbReference type="InterPro" id="IPR012334">
    <property type="entry name" value="Pectin_lyas_fold"/>
</dbReference>
<comment type="caution">
    <text evidence="2">The sequence shown here is derived from an EMBL/GenBank/DDBJ whole genome shotgun (WGS) entry which is preliminary data.</text>
</comment>
<proteinExistence type="predicted"/>
<feature type="signal peptide" evidence="1">
    <location>
        <begin position="1"/>
        <end position="23"/>
    </location>
</feature>
<dbReference type="AlphaFoldDB" id="A0A9D1VSV8"/>
<evidence type="ECO:0008006" key="4">
    <source>
        <dbReference type="Google" id="ProtNLM"/>
    </source>
</evidence>
<evidence type="ECO:0000313" key="2">
    <source>
        <dbReference type="EMBL" id="HIX45722.1"/>
    </source>
</evidence>
<dbReference type="PROSITE" id="PS51257">
    <property type="entry name" value="PROKAR_LIPOPROTEIN"/>
    <property type="match status" value="1"/>
</dbReference>
<dbReference type="EMBL" id="DXFB01000151">
    <property type="protein sequence ID" value="HIX45722.1"/>
    <property type="molecule type" value="Genomic_DNA"/>
</dbReference>
<dbReference type="InterPro" id="IPR011050">
    <property type="entry name" value="Pectin_lyase_fold/virulence"/>
</dbReference>
<gene>
    <name evidence="2" type="ORF">H9982_05835</name>
</gene>
<keyword evidence="1" id="KW-0732">Signal</keyword>
<reference evidence="2" key="1">
    <citation type="journal article" date="2021" name="PeerJ">
        <title>Extensive microbial diversity within the chicken gut microbiome revealed by metagenomics and culture.</title>
        <authorList>
            <person name="Gilroy R."/>
            <person name="Ravi A."/>
            <person name="Getino M."/>
            <person name="Pursley I."/>
            <person name="Horton D.L."/>
            <person name="Alikhan N.F."/>
            <person name="Baker D."/>
            <person name="Gharbi K."/>
            <person name="Hall N."/>
            <person name="Watson M."/>
            <person name="Adriaenssens E.M."/>
            <person name="Foster-Nyarko E."/>
            <person name="Jarju S."/>
            <person name="Secka A."/>
            <person name="Antonio M."/>
            <person name="Oren A."/>
            <person name="Chaudhuri R.R."/>
            <person name="La Ragione R."/>
            <person name="Hildebrand F."/>
            <person name="Pallen M.J."/>
        </authorList>
    </citation>
    <scope>NUCLEOTIDE SEQUENCE</scope>
    <source>
        <strain evidence="2">ChiHjej12B11-16260</strain>
    </source>
</reference>
<feature type="chain" id="PRO_5039411457" description="Right handed beta helix domain-containing protein" evidence="1">
    <location>
        <begin position="24"/>
        <end position="469"/>
    </location>
</feature>
<organism evidence="2 3">
    <name type="scientific">Candidatus Barnesiella excrementipullorum</name>
    <dbReference type="NCBI Taxonomy" id="2838479"/>
    <lineage>
        <taxon>Bacteria</taxon>
        <taxon>Pseudomonadati</taxon>
        <taxon>Bacteroidota</taxon>
        <taxon>Bacteroidia</taxon>
        <taxon>Bacteroidales</taxon>
        <taxon>Barnesiellaceae</taxon>
        <taxon>Barnesiella</taxon>
    </lineage>
</organism>
<reference evidence="2" key="2">
    <citation type="submission" date="2021-04" db="EMBL/GenBank/DDBJ databases">
        <authorList>
            <person name="Gilroy R."/>
        </authorList>
    </citation>
    <scope>NUCLEOTIDE SEQUENCE</scope>
    <source>
        <strain evidence="2">ChiHjej12B11-16260</strain>
    </source>
</reference>
<dbReference type="Proteomes" id="UP000824246">
    <property type="component" value="Unassembled WGS sequence"/>
</dbReference>
<evidence type="ECO:0000256" key="1">
    <source>
        <dbReference type="SAM" id="SignalP"/>
    </source>
</evidence>
<sequence>MKGHASILCILILGMACCFTACIDDGFTTSPSDILAFSTDTVNFDTIFTEQGTATRTLKVYNRSDKSLKISSINLAKGSASGFIVNVDGLSGTSFNDTEIRGQDSLYIFIIANVAATGNALPVENRDSLIFVTNGVRQEVKLLAQTQDAKRLRGITINSDSLLTAEKPFIIYDSLVVAPGVTLTIEPGATLYFNSNAFLAVKGRLLAEGTREKGITLRGDRLDKMFDNLPYNNLAGQWGGVRFFDGSFDNRLTHVMLRGTTWGVLCDSTDTSRTTLSIHNSIIHNATKDLLTAQCNRLQITNSELSDAGHSVIVIHGGTAEFTHCTIVNYYFYDIITGATIQLPSIEETQAKGISAAFNNCLIAGNATPISEGDLTGTQIYFNSCMLNVEGADDNNFINTYWGGQPHFMQIDRENYLYDYRIGSAESSAIGWGDPGYATPPLDCDMYGVSRSEHVDVGAYQYVANEENE</sequence>